<dbReference type="Gene3D" id="3.80.10.10">
    <property type="entry name" value="Ribonuclease Inhibitor"/>
    <property type="match status" value="1"/>
</dbReference>
<dbReference type="AlphaFoldDB" id="A0AA39URQ2"/>
<comment type="caution">
    <text evidence="1">The sequence shown here is derived from an EMBL/GenBank/DDBJ whole genome shotgun (WGS) entry which is preliminary data.</text>
</comment>
<gene>
    <name evidence="1" type="ORF">EDD18DRAFT_562021</name>
</gene>
<dbReference type="EMBL" id="JAUEPU010000035">
    <property type="protein sequence ID" value="KAK0489975.1"/>
    <property type="molecule type" value="Genomic_DNA"/>
</dbReference>
<dbReference type="InterPro" id="IPR032675">
    <property type="entry name" value="LRR_dom_sf"/>
</dbReference>
<sequence length="333" mass="38127">MKLPTLDLHITHPKFTLPYFSRLAHFRNINKFSFTGASSSATPMMEKMLSRVLSNNRGLTDLVLYLLDRPSQNMPGIEMRGIDRIFPKRSITNLSLRHLAFKECNIVAAPHIFRHLRHLQTLQIFDYEIYNRSAEFWIELTRQKIYVPCIQIKRAGLPSALIDYLVSNQGMLELSLEIQATVGITKRVLSEVVPCHSRTLEVLHLSSAWTAYWVIDHCDEYIPGVSQCSKLRVLGMTVSYKGFLEPLLHLLKFLPRLQTLRLAALYGYYYTTMECIDSIRADEPVLMALHIIVIDTSRPRNAKLAAGASEWDVDDVKPDVLLDIPWECGINVL</sequence>
<protein>
    <submittedName>
        <fullName evidence="1">Uncharacterized protein</fullName>
    </submittedName>
</protein>
<reference evidence="1" key="1">
    <citation type="submission" date="2023-06" db="EMBL/GenBank/DDBJ databases">
        <authorList>
            <consortium name="Lawrence Berkeley National Laboratory"/>
            <person name="Ahrendt S."/>
            <person name="Sahu N."/>
            <person name="Indic B."/>
            <person name="Wong-Bajracharya J."/>
            <person name="Merenyi Z."/>
            <person name="Ke H.-M."/>
            <person name="Monk M."/>
            <person name="Kocsube S."/>
            <person name="Drula E."/>
            <person name="Lipzen A."/>
            <person name="Balint B."/>
            <person name="Henrissat B."/>
            <person name="Andreopoulos B."/>
            <person name="Martin F.M."/>
            <person name="Harder C.B."/>
            <person name="Rigling D."/>
            <person name="Ford K.L."/>
            <person name="Foster G.D."/>
            <person name="Pangilinan J."/>
            <person name="Papanicolaou A."/>
            <person name="Barry K."/>
            <person name="LaButti K."/>
            <person name="Viragh M."/>
            <person name="Koriabine M."/>
            <person name="Yan M."/>
            <person name="Riley R."/>
            <person name="Champramary S."/>
            <person name="Plett K.L."/>
            <person name="Tsai I.J."/>
            <person name="Slot J."/>
            <person name="Sipos G."/>
            <person name="Plett J."/>
            <person name="Nagy L.G."/>
            <person name="Grigoriev I.V."/>
        </authorList>
    </citation>
    <scope>NUCLEOTIDE SEQUENCE</scope>
    <source>
        <strain evidence="1">HWK02</strain>
    </source>
</reference>
<name>A0AA39URQ2_9AGAR</name>
<keyword evidence="2" id="KW-1185">Reference proteome</keyword>
<dbReference type="Proteomes" id="UP001175228">
    <property type="component" value="Unassembled WGS sequence"/>
</dbReference>
<evidence type="ECO:0000313" key="2">
    <source>
        <dbReference type="Proteomes" id="UP001175228"/>
    </source>
</evidence>
<dbReference type="SUPFAM" id="SSF52047">
    <property type="entry name" value="RNI-like"/>
    <property type="match status" value="1"/>
</dbReference>
<evidence type="ECO:0000313" key="1">
    <source>
        <dbReference type="EMBL" id="KAK0489975.1"/>
    </source>
</evidence>
<organism evidence="1 2">
    <name type="scientific">Armillaria luteobubalina</name>
    <dbReference type="NCBI Taxonomy" id="153913"/>
    <lineage>
        <taxon>Eukaryota</taxon>
        <taxon>Fungi</taxon>
        <taxon>Dikarya</taxon>
        <taxon>Basidiomycota</taxon>
        <taxon>Agaricomycotina</taxon>
        <taxon>Agaricomycetes</taxon>
        <taxon>Agaricomycetidae</taxon>
        <taxon>Agaricales</taxon>
        <taxon>Marasmiineae</taxon>
        <taxon>Physalacriaceae</taxon>
        <taxon>Armillaria</taxon>
    </lineage>
</organism>
<proteinExistence type="predicted"/>
<accession>A0AA39URQ2</accession>